<dbReference type="OrthoDB" id="9808281at2"/>
<dbReference type="InterPro" id="IPR050559">
    <property type="entry name" value="P-Pant_transferase_sf"/>
</dbReference>
<evidence type="ECO:0000313" key="8">
    <source>
        <dbReference type="EMBL" id="SMC21813.1"/>
    </source>
</evidence>
<evidence type="ECO:0000256" key="2">
    <source>
        <dbReference type="ARBA" id="ARBA00010990"/>
    </source>
</evidence>
<dbReference type="PANTHER" id="PTHR12215:SF10">
    <property type="entry name" value="L-AMINOADIPATE-SEMIALDEHYDE DEHYDROGENASE-PHOSPHOPANTETHEINYL TRANSFERASE"/>
    <property type="match status" value="1"/>
</dbReference>
<dbReference type="Gene3D" id="3.90.470.20">
    <property type="entry name" value="4'-phosphopantetheinyl transferase domain"/>
    <property type="match status" value="2"/>
</dbReference>
<evidence type="ECO:0000256" key="1">
    <source>
        <dbReference type="ARBA" id="ARBA00001946"/>
    </source>
</evidence>
<dbReference type="STRING" id="1121291.SAMN02745134_01458"/>
<organism evidence="8 9">
    <name type="scientific">Clostridium acidisoli DSM 12555</name>
    <dbReference type="NCBI Taxonomy" id="1121291"/>
    <lineage>
        <taxon>Bacteria</taxon>
        <taxon>Bacillati</taxon>
        <taxon>Bacillota</taxon>
        <taxon>Clostridia</taxon>
        <taxon>Eubacteriales</taxon>
        <taxon>Clostridiaceae</taxon>
        <taxon>Clostridium</taxon>
    </lineage>
</organism>
<dbReference type="GO" id="GO:0019878">
    <property type="term" value="P:lysine biosynthetic process via aminoadipic acid"/>
    <property type="evidence" value="ECO:0007669"/>
    <property type="project" value="TreeGrafter"/>
</dbReference>
<dbReference type="GO" id="GO:0005829">
    <property type="term" value="C:cytosol"/>
    <property type="evidence" value="ECO:0007669"/>
    <property type="project" value="TreeGrafter"/>
</dbReference>
<dbReference type="AlphaFoldDB" id="A0A1W1XD40"/>
<keyword evidence="5" id="KW-0460">Magnesium</keyword>
<keyword evidence="4" id="KW-0479">Metal-binding</keyword>
<dbReference type="Proteomes" id="UP000192468">
    <property type="component" value="Unassembled WGS sequence"/>
</dbReference>
<dbReference type="GO" id="GO:0008897">
    <property type="term" value="F:holo-[acyl-carrier-protein] synthase activity"/>
    <property type="evidence" value="ECO:0007669"/>
    <property type="project" value="InterPro"/>
</dbReference>
<protein>
    <submittedName>
        <fullName evidence="8">4'-phosphopantetheinyl transferase</fullName>
    </submittedName>
</protein>
<evidence type="ECO:0000259" key="7">
    <source>
        <dbReference type="Pfam" id="PF22624"/>
    </source>
</evidence>
<dbReference type="InterPro" id="IPR055066">
    <property type="entry name" value="AASDHPPT_N"/>
</dbReference>
<dbReference type="InterPro" id="IPR037143">
    <property type="entry name" value="4-PPantetheinyl_Trfase_dom_sf"/>
</dbReference>
<comment type="similarity">
    <text evidence="2">Belongs to the P-Pant transferase superfamily. Gsp/Sfp/HetI/AcpT family.</text>
</comment>
<keyword evidence="3 8" id="KW-0808">Transferase</keyword>
<evidence type="ECO:0000259" key="6">
    <source>
        <dbReference type="Pfam" id="PF01648"/>
    </source>
</evidence>
<dbReference type="GO" id="GO:0000287">
    <property type="term" value="F:magnesium ion binding"/>
    <property type="evidence" value="ECO:0007669"/>
    <property type="project" value="InterPro"/>
</dbReference>
<dbReference type="NCBIfam" id="TIGR00556">
    <property type="entry name" value="pantethn_trn"/>
    <property type="match status" value="1"/>
</dbReference>
<evidence type="ECO:0000256" key="4">
    <source>
        <dbReference type="ARBA" id="ARBA00022723"/>
    </source>
</evidence>
<evidence type="ECO:0000256" key="3">
    <source>
        <dbReference type="ARBA" id="ARBA00022679"/>
    </source>
</evidence>
<name>A0A1W1XD40_9CLOT</name>
<dbReference type="EMBL" id="FWXH01000003">
    <property type="protein sequence ID" value="SMC21813.1"/>
    <property type="molecule type" value="Genomic_DNA"/>
</dbReference>
<sequence length="228" mass="27194">MVSTYCVDLDEFKDEEILNDLLNYVSEDKRLRLLRYRFLDDRKRGVVSDLLIRYIINRKLNYKIKDIIFKYNNFGKPYLFGSSEFQYNISHSGKYVVCATSNKAIGVDIENIKPIDMSIIKHVFTKNEYNDFENAEKKTETFYSIWTLKESFVKLIGSGLNIPLNSFCIDGIFNTNTYCKYKDETFYFKQYNIDPDYKLSICYKEKILQDEIKIFKFKNFLKELHVIL</sequence>
<dbReference type="GO" id="GO:0006633">
    <property type="term" value="P:fatty acid biosynthetic process"/>
    <property type="evidence" value="ECO:0007669"/>
    <property type="project" value="InterPro"/>
</dbReference>
<evidence type="ECO:0000256" key="5">
    <source>
        <dbReference type="ARBA" id="ARBA00022842"/>
    </source>
</evidence>
<accession>A0A1W1XD40</accession>
<dbReference type="SUPFAM" id="SSF56214">
    <property type="entry name" value="4'-phosphopantetheinyl transferase"/>
    <property type="match status" value="2"/>
</dbReference>
<dbReference type="InterPro" id="IPR008278">
    <property type="entry name" value="4-PPantetheinyl_Trfase_dom"/>
</dbReference>
<feature type="domain" description="4'-phosphopantetheinyl transferase" evidence="6">
    <location>
        <begin position="104"/>
        <end position="202"/>
    </location>
</feature>
<dbReference type="Pfam" id="PF22624">
    <property type="entry name" value="AASDHPPT_N"/>
    <property type="match status" value="1"/>
</dbReference>
<dbReference type="PANTHER" id="PTHR12215">
    <property type="entry name" value="PHOSPHOPANTETHEINE TRANSFERASE"/>
    <property type="match status" value="1"/>
</dbReference>
<keyword evidence="9" id="KW-1185">Reference proteome</keyword>
<dbReference type="InterPro" id="IPR004568">
    <property type="entry name" value="Ppantetheine-prot_Trfase_dom"/>
</dbReference>
<dbReference type="Pfam" id="PF01648">
    <property type="entry name" value="ACPS"/>
    <property type="match status" value="1"/>
</dbReference>
<evidence type="ECO:0000313" key="9">
    <source>
        <dbReference type="Proteomes" id="UP000192468"/>
    </source>
</evidence>
<reference evidence="8 9" key="1">
    <citation type="submission" date="2017-04" db="EMBL/GenBank/DDBJ databases">
        <authorList>
            <person name="Afonso C.L."/>
            <person name="Miller P.J."/>
            <person name="Scott M.A."/>
            <person name="Spackman E."/>
            <person name="Goraichik I."/>
            <person name="Dimitrov K.M."/>
            <person name="Suarez D.L."/>
            <person name="Swayne D.E."/>
        </authorList>
    </citation>
    <scope>NUCLEOTIDE SEQUENCE [LARGE SCALE GENOMIC DNA]</scope>
    <source>
        <strain evidence="8 9">DSM 12555</strain>
    </source>
</reference>
<comment type="cofactor">
    <cofactor evidence="1">
        <name>Mg(2+)</name>
        <dbReference type="ChEBI" id="CHEBI:18420"/>
    </cofactor>
</comment>
<gene>
    <name evidence="8" type="ORF">SAMN02745134_01458</name>
</gene>
<dbReference type="RefSeq" id="WP_084114943.1">
    <property type="nucleotide sequence ID" value="NZ_FWXH01000003.1"/>
</dbReference>
<feature type="domain" description="4'-phosphopantetheinyl transferase N-terminal" evidence="7">
    <location>
        <begin position="19"/>
        <end position="101"/>
    </location>
</feature>
<proteinExistence type="inferred from homology"/>